<dbReference type="KEGG" id="gba:J421_1032"/>
<protein>
    <recommendedName>
        <fullName evidence="2">TTHB210-like domain-containing protein</fullName>
    </recommendedName>
</protein>
<accession>W0RBT8</accession>
<dbReference type="AlphaFoldDB" id="W0RBT8"/>
<evidence type="ECO:0000313" key="3">
    <source>
        <dbReference type="EMBL" id="AHG88569.1"/>
    </source>
</evidence>
<feature type="chain" id="PRO_5004794769" description="TTHB210-like domain-containing protein" evidence="1">
    <location>
        <begin position="41"/>
        <end position="275"/>
    </location>
</feature>
<dbReference type="STRING" id="861299.J421_1032"/>
<dbReference type="InParanoid" id="W0RBT8"/>
<dbReference type="eggNOG" id="COG1917">
    <property type="taxonomic scope" value="Bacteria"/>
</dbReference>
<name>W0RBT8_9BACT</name>
<dbReference type="HOGENOM" id="CLU_070317_0_0_0"/>
<reference evidence="3 4" key="1">
    <citation type="journal article" date="2014" name="Genome Announc.">
        <title>Genome Sequence and Methylome of Soil Bacterium Gemmatirosa kalamazoonensis KBS708T, a Member of the Rarely Cultivated Gemmatimonadetes Phylum.</title>
        <authorList>
            <person name="Debruyn J.M."/>
            <person name="Radosevich M."/>
            <person name="Wommack K.E."/>
            <person name="Polson S.W."/>
            <person name="Hauser L.J."/>
            <person name="Fawaz M.N."/>
            <person name="Korlach J."/>
            <person name="Tsai Y.C."/>
        </authorList>
    </citation>
    <scope>NUCLEOTIDE SEQUENCE [LARGE SCALE GENOMIC DNA]</scope>
    <source>
        <strain evidence="3 4">KBS708</strain>
    </source>
</reference>
<evidence type="ECO:0000256" key="1">
    <source>
        <dbReference type="SAM" id="SignalP"/>
    </source>
</evidence>
<dbReference type="Pfam" id="PF18197">
    <property type="entry name" value="TTHB210-like"/>
    <property type="match status" value="2"/>
</dbReference>
<dbReference type="CDD" id="cd11669">
    <property type="entry name" value="TTHB210-like"/>
    <property type="match status" value="1"/>
</dbReference>
<dbReference type="InterPro" id="IPR040832">
    <property type="entry name" value="TTHB210-like_dom"/>
</dbReference>
<feature type="signal peptide" evidence="1">
    <location>
        <begin position="1"/>
        <end position="40"/>
    </location>
</feature>
<organism evidence="3 4">
    <name type="scientific">Gemmatirosa kalamazoonensis</name>
    <dbReference type="NCBI Taxonomy" id="861299"/>
    <lineage>
        <taxon>Bacteria</taxon>
        <taxon>Pseudomonadati</taxon>
        <taxon>Gemmatimonadota</taxon>
        <taxon>Gemmatimonadia</taxon>
        <taxon>Gemmatimonadales</taxon>
        <taxon>Gemmatimonadaceae</taxon>
        <taxon>Gemmatirosa</taxon>
    </lineage>
</organism>
<feature type="domain" description="TTHB210-like" evidence="2">
    <location>
        <begin position="211"/>
        <end position="258"/>
    </location>
</feature>
<keyword evidence="1" id="KW-0732">Signal</keyword>
<dbReference type="InterPro" id="IPR033786">
    <property type="entry name" value="TTHB210-like"/>
</dbReference>
<sequence>MRNRNPCARADCTPMRRAPRARAHCLTAAFLCTAGAVAFACSDSTPSTAPYKAGTFFGPVTQMAGGSGRAYITLDHAGAPTELGVALAEGALAGLPNASTEYVFVLPAQASATPYTHAVINWEPSGHMPPAYAVPHFDFHFYTIAPAEREAIVLTDPQVAAKIARLPAAEFIPAGYILGMASARMGQHWRDPSGPEFNGQPFTSTLIYGSYDGAVSFVEPMIAKSYLETKPTAVVKPIKLPAQYSVRGYQATTYTVGWDAATKEYRVALFGLVQR</sequence>
<gene>
    <name evidence="3" type="ORF">J421_1032</name>
</gene>
<dbReference type="EMBL" id="CP007128">
    <property type="protein sequence ID" value="AHG88569.1"/>
    <property type="molecule type" value="Genomic_DNA"/>
</dbReference>
<evidence type="ECO:0000313" key="4">
    <source>
        <dbReference type="Proteomes" id="UP000019151"/>
    </source>
</evidence>
<dbReference type="Proteomes" id="UP000019151">
    <property type="component" value="Chromosome"/>
</dbReference>
<keyword evidence="4" id="KW-1185">Reference proteome</keyword>
<proteinExistence type="predicted"/>
<feature type="domain" description="TTHB210-like" evidence="2">
    <location>
        <begin position="75"/>
        <end position="122"/>
    </location>
</feature>
<evidence type="ECO:0000259" key="2">
    <source>
        <dbReference type="Pfam" id="PF18197"/>
    </source>
</evidence>